<name>A0ABM1N335_NICVS</name>
<dbReference type="PANTHER" id="PTHR21538:SF23">
    <property type="entry name" value="ANILLIN"/>
    <property type="match status" value="1"/>
</dbReference>
<dbReference type="InterPro" id="IPR051364">
    <property type="entry name" value="Cytokinesis/Rho-signaling"/>
</dbReference>
<keyword evidence="3" id="KW-1185">Reference proteome</keyword>
<sequence>MNRAMNNMEEIVPILDENVHSDVTENASAIMEHESPYVMVSDIQVRNIEEIVPILDDNVYIDVSENASAISEHESPYVMVNVPQCSNQGNVSPIMYNDRFTDKTEDTYETLPEIDDIMSESDDISEETDEDPVHSISELSEFSETAEELQKELKIQQNIIVQSKKALQASADYNFNGRIEEMEARRFLLIAETTRNMIEERLRNISLDLEGNGVVKFKNFRFSKKSMSVKLLTKVFKKQKSETRLWFMIMMSYGKVVSANKVLEKSDHIVFEDELVFERLQVDFDLTMYLYCVSLKKEPKKKSGKSVENYWDLAAKFVFDKDDLRSNNLVL</sequence>
<dbReference type="PANTHER" id="PTHR21538">
    <property type="entry name" value="ANILLIN/RHOTEKIN RTKN"/>
    <property type="match status" value="1"/>
</dbReference>
<evidence type="ECO:0000313" key="3">
    <source>
        <dbReference type="Proteomes" id="UP000695000"/>
    </source>
</evidence>
<organism evidence="3 4">
    <name type="scientific">Nicrophorus vespilloides</name>
    <name type="common">Boreal carrion beetle</name>
    <dbReference type="NCBI Taxonomy" id="110193"/>
    <lineage>
        <taxon>Eukaryota</taxon>
        <taxon>Metazoa</taxon>
        <taxon>Ecdysozoa</taxon>
        <taxon>Arthropoda</taxon>
        <taxon>Hexapoda</taxon>
        <taxon>Insecta</taxon>
        <taxon>Pterygota</taxon>
        <taxon>Neoptera</taxon>
        <taxon>Endopterygota</taxon>
        <taxon>Coleoptera</taxon>
        <taxon>Polyphaga</taxon>
        <taxon>Staphyliniformia</taxon>
        <taxon>Silphidae</taxon>
        <taxon>Nicrophorinae</taxon>
        <taxon>Nicrophorus</taxon>
    </lineage>
</organism>
<dbReference type="RefSeq" id="XP_017781235.1">
    <property type="nucleotide sequence ID" value="XM_017925746.1"/>
</dbReference>
<accession>A0ABM1N335</accession>
<reference evidence="4" key="1">
    <citation type="submission" date="2025-08" db="UniProtKB">
        <authorList>
            <consortium name="RefSeq"/>
        </authorList>
    </citation>
    <scope>IDENTIFICATION</scope>
    <source>
        <tissue evidence="4">Whole Larva</tissue>
    </source>
</reference>
<dbReference type="InterPro" id="IPR012966">
    <property type="entry name" value="AHD"/>
</dbReference>
<evidence type="ECO:0000313" key="4">
    <source>
        <dbReference type="RefSeq" id="XP_017781235.1"/>
    </source>
</evidence>
<evidence type="ECO:0000256" key="1">
    <source>
        <dbReference type="SAM" id="Coils"/>
    </source>
</evidence>
<dbReference type="Proteomes" id="UP000695000">
    <property type="component" value="Unplaced"/>
</dbReference>
<evidence type="ECO:0000259" key="2">
    <source>
        <dbReference type="Pfam" id="PF08174"/>
    </source>
</evidence>
<gene>
    <name evidence="4" type="primary">LOC108566050</name>
</gene>
<dbReference type="Pfam" id="PF08174">
    <property type="entry name" value="Anillin"/>
    <property type="match status" value="1"/>
</dbReference>
<feature type="domain" description="Anillin homology" evidence="2">
    <location>
        <begin position="236"/>
        <end position="301"/>
    </location>
</feature>
<dbReference type="GeneID" id="108566050"/>
<feature type="coiled-coil region" evidence="1">
    <location>
        <begin position="139"/>
        <end position="166"/>
    </location>
</feature>
<keyword evidence="1" id="KW-0175">Coiled coil</keyword>
<protein>
    <submittedName>
        <fullName evidence="4">Uncharacterized protein LOC108566050</fullName>
    </submittedName>
</protein>
<proteinExistence type="predicted"/>